<protein>
    <submittedName>
        <fullName evidence="1">Uncharacterized protein</fullName>
    </submittedName>
</protein>
<accession>L0PAT9</accession>
<gene>
    <name evidence="1" type="ORF">PNEJI1_002559</name>
</gene>
<sequence length="116" mass="12332">MLSKGVCEASLPSAQAHLLGTALRQEAVSAKTRERCLNSQDSSGHRRSTATPTAGCVTIATICHGNRAGTLRAKRAFSRQQGAVHAVSGTTGWQCTRAKLEIEGLSVETDMLPQQR</sequence>
<dbReference type="Proteomes" id="UP000010422">
    <property type="component" value="Unassembled WGS sequence"/>
</dbReference>
<dbReference type="VEuPathDB" id="FungiDB:PNEJI1_002559"/>
<evidence type="ECO:0000313" key="1">
    <source>
        <dbReference type="EMBL" id="CCJ29327.1"/>
    </source>
</evidence>
<dbReference type="InParanoid" id="L0PAT9"/>
<reference evidence="1 2" key="1">
    <citation type="journal article" date="2012" name="MBio">
        <title>De novo assembly of the Pneumocystis jirovecii genome from a single bronchoalveolar lavage fluid specimen from a patient.</title>
        <authorList>
            <person name="Cisse O.H."/>
            <person name="Pagni M."/>
            <person name="Hauser P.M."/>
        </authorList>
    </citation>
    <scope>NUCLEOTIDE SEQUENCE [LARGE SCALE GENOMIC DNA]</scope>
    <source>
        <strain evidence="1 2">SE8</strain>
    </source>
</reference>
<comment type="caution">
    <text evidence="1">The sequence shown here is derived from an EMBL/GenBank/DDBJ whole genome shotgun (WGS) entry which is preliminary data.</text>
</comment>
<dbReference type="AlphaFoldDB" id="L0PAT9"/>
<dbReference type="EMBL" id="CAKM01000175">
    <property type="protein sequence ID" value="CCJ29327.1"/>
    <property type="molecule type" value="Genomic_DNA"/>
</dbReference>
<name>L0PAT9_PNEJI</name>
<evidence type="ECO:0000313" key="2">
    <source>
        <dbReference type="Proteomes" id="UP000010422"/>
    </source>
</evidence>
<organism evidence="2">
    <name type="scientific">Pneumocystis jirovecii</name>
    <name type="common">Human pneumocystis pneumonia agent</name>
    <dbReference type="NCBI Taxonomy" id="42068"/>
    <lineage>
        <taxon>Eukaryota</taxon>
        <taxon>Fungi</taxon>
        <taxon>Dikarya</taxon>
        <taxon>Ascomycota</taxon>
        <taxon>Taphrinomycotina</taxon>
        <taxon>Pneumocystomycetes</taxon>
        <taxon>Pneumocystaceae</taxon>
        <taxon>Pneumocystis</taxon>
    </lineage>
</organism>
<proteinExistence type="predicted"/>